<evidence type="ECO:0008006" key="3">
    <source>
        <dbReference type="Google" id="ProtNLM"/>
    </source>
</evidence>
<sequence>MVPPLSAALTLARGDRSAILLSSGSYRNRGVAALHSVIGHDGESPEQFRARAREQLRQKYPNIVMAEGEMIVQAGQADFSYQGCNWKGFRLQSAGSNSFYGRRLIWAAGARDCFPDDVPGFAACWPSHMYHCLFCDGQEQIREQPTAAVAVLAYPWKPIYGYLAMQWLHSSLLESSS</sequence>
<organism evidence="1 2">
    <name type="scientific">Trichoderma gamsii</name>
    <dbReference type="NCBI Taxonomy" id="398673"/>
    <lineage>
        <taxon>Eukaryota</taxon>
        <taxon>Fungi</taxon>
        <taxon>Dikarya</taxon>
        <taxon>Ascomycota</taxon>
        <taxon>Pezizomycotina</taxon>
        <taxon>Sordariomycetes</taxon>
        <taxon>Hypocreomycetidae</taxon>
        <taxon>Hypocreales</taxon>
        <taxon>Hypocreaceae</taxon>
        <taxon>Trichoderma</taxon>
    </lineage>
</organism>
<dbReference type="Gene3D" id="3.50.50.60">
    <property type="entry name" value="FAD/NAD(P)-binding domain"/>
    <property type="match status" value="2"/>
</dbReference>
<evidence type="ECO:0000313" key="1">
    <source>
        <dbReference type="EMBL" id="PNP41465.1"/>
    </source>
</evidence>
<proteinExistence type="predicted"/>
<evidence type="ECO:0000313" key="2">
    <source>
        <dbReference type="Proteomes" id="UP000236546"/>
    </source>
</evidence>
<reference evidence="1 2" key="1">
    <citation type="submission" date="2017-02" db="EMBL/GenBank/DDBJ databases">
        <title>Genomes of Trichoderma spp. with biocontrol activity.</title>
        <authorList>
            <person name="Gardiner D."/>
            <person name="Kazan K."/>
            <person name="Vos C."/>
            <person name="Harvey P."/>
        </authorList>
    </citation>
    <scope>NUCLEOTIDE SEQUENCE [LARGE SCALE GENOMIC DNA]</scope>
    <source>
        <strain evidence="1 2">A5MH</strain>
    </source>
</reference>
<dbReference type="AlphaFoldDB" id="A0A2K0T7H1"/>
<gene>
    <name evidence="1" type="ORF">TGAMA5MH_06565</name>
</gene>
<dbReference type="EMBL" id="MTYH01000057">
    <property type="protein sequence ID" value="PNP41465.1"/>
    <property type="molecule type" value="Genomic_DNA"/>
</dbReference>
<dbReference type="Proteomes" id="UP000236546">
    <property type="component" value="Unassembled WGS sequence"/>
</dbReference>
<comment type="caution">
    <text evidence="1">The sequence shown here is derived from an EMBL/GenBank/DDBJ whole genome shotgun (WGS) entry which is preliminary data.</text>
</comment>
<dbReference type="OrthoDB" id="10260355at2759"/>
<name>A0A2K0T7H1_9HYPO</name>
<dbReference type="InterPro" id="IPR036188">
    <property type="entry name" value="FAD/NAD-bd_sf"/>
</dbReference>
<protein>
    <recommendedName>
        <fullName evidence="3">FAD dependent oxidoreductase domain-containing protein</fullName>
    </recommendedName>
</protein>
<accession>A0A2K0T7H1</accession>